<dbReference type="Proteomes" id="UP001597075">
    <property type="component" value="Unassembled WGS sequence"/>
</dbReference>
<evidence type="ECO:0000313" key="4">
    <source>
        <dbReference type="Proteomes" id="UP001597075"/>
    </source>
</evidence>
<feature type="compositionally biased region" description="Basic and acidic residues" evidence="1">
    <location>
        <begin position="1"/>
        <end position="11"/>
    </location>
</feature>
<reference evidence="3 4" key="1">
    <citation type="journal article" date="2019" name="Int. J. Syst. Evol. Microbiol.">
        <title>The Global Catalogue of Microorganisms (GCM) 10K type strain sequencing project: providing services to taxonomists for standard genome sequencing and annotation.</title>
        <authorList>
            <consortium name="The Broad Institute Genomics Platform"/>
            <consortium name="The Broad Institute Genome Sequencing Center for Infectious Disease"/>
            <person name="Wu L."/>
            <person name="Ma J."/>
        </authorList>
    </citation>
    <scope>NUCLEOTIDE SEQUENCE [LARGE SCALE GENOMIC DNA]</scope>
    <source>
        <strain evidence="3 4">CGMCC 1.10594</strain>
    </source>
</reference>
<sequence length="83" mass="8473">MAAVSDSHDEQFGPASGGRTPDAQVVLGTVMLATVLAVAAAGYIFDATAAAQTAVVMLPLLVATSLRTSLADHSAYVSLARRR</sequence>
<protein>
    <submittedName>
        <fullName evidence="3">Uncharacterized protein</fullName>
    </submittedName>
</protein>
<dbReference type="AlphaFoldDB" id="A0ABD6CWM2"/>
<dbReference type="RefSeq" id="WP_256405842.1">
    <property type="nucleotide sequence ID" value="NZ_CP187151.1"/>
</dbReference>
<gene>
    <name evidence="3" type="ORF">ACFSBJ_05880</name>
</gene>
<evidence type="ECO:0000256" key="1">
    <source>
        <dbReference type="SAM" id="MobiDB-lite"/>
    </source>
</evidence>
<organism evidence="3 4">
    <name type="scientific">Haloplanus ruber</name>
    <dbReference type="NCBI Taxonomy" id="869892"/>
    <lineage>
        <taxon>Archaea</taxon>
        <taxon>Methanobacteriati</taxon>
        <taxon>Methanobacteriota</taxon>
        <taxon>Stenosarchaea group</taxon>
        <taxon>Halobacteria</taxon>
        <taxon>Halobacteriales</taxon>
        <taxon>Haloferacaceae</taxon>
        <taxon>Haloplanus</taxon>
    </lineage>
</organism>
<feature type="transmembrane region" description="Helical" evidence="2">
    <location>
        <begin position="25"/>
        <end position="45"/>
    </location>
</feature>
<keyword evidence="2" id="KW-0812">Transmembrane</keyword>
<keyword evidence="2" id="KW-0472">Membrane</keyword>
<accession>A0ABD6CWM2</accession>
<comment type="caution">
    <text evidence="3">The sequence shown here is derived from an EMBL/GenBank/DDBJ whole genome shotgun (WGS) entry which is preliminary data.</text>
</comment>
<evidence type="ECO:0000256" key="2">
    <source>
        <dbReference type="SAM" id="Phobius"/>
    </source>
</evidence>
<proteinExistence type="predicted"/>
<keyword evidence="4" id="KW-1185">Reference proteome</keyword>
<dbReference type="EMBL" id="JBHUDL010000009">
    <property type="protein sequence ID" value="MFD1633264.1"/>
    <property type="molecule type" value="Genomic_DNA"/>
</dbReference>
<evidence type="ECO:0000313" key="3">
    <source>
        <dbReference type="EMBL" id="MFD1633264.1"/>
    </source>
</evidence>
<name>A0ABD6CWM2_9EURY</name>
<feature type="region of interest" description="Disordered" evidence="1">
    <location>
        <begin position="1"/>
        <end position="20"/>
    </location>
</feature>
<keyword evidence="2" id="KW-1133">Transmembrane helix</keyword>